<evidence type="ECO:0000259" key="12">
    <source>
        <dbReference type="PROSITE" id="PS51192"/>
    </source>
</evidence>
<dbReference type="GO" id="GO:0009307">
    <property type="term" value="P:DNA restriction-modification system"/>
    <property type="evidence" value="ECO:0007669"/>
    <property type="project" value="UniProtKB-KW"/>
</dbReference>
<comment type="catalytic activity">
    <reaction evidence="1 11">
        <text>Endonucleolytic cleavage of DNA to give random double-stranded fragments with terminal 5'-phosphates, ATP is simultaneously hydrolyzed.</text>
        <dbReference type="EC" id="3.1.21.3"/>
    </reaction>
</comment>
<comment type="subunit">
    <text evidence="3 11">The type I restriction/modification system is composed of three polypeptides R, M and S.</text>
</comment>
<keyword evidence="10 11" id="KW-0238">DNA-binding</keyword>
<dbReference type="CDD" id="cd18030">
    <property type="entry name" value="DEXHc_RE_I_HsdR"/>
    <property type="match status" value="1"/>
</dbReference>
<dbReference type="GO" id="GO:0004386">
    <property type="term" value="F:helicase activity"/>
    <property type="evidence" value="ECO:0007669"/>
    <property type="project" value="UniProtKB-KW"/>
</dbReference>
<dbReference type="RefSeq" id="WP_102155175.1">
    <property type="nucleotide sequence ID" value="NZ_PNGY01000001.1"/>
</dbReference>
<evidence type="ECO:0000313" key="13">
    <source>
        <dbReference type="EMBL" id="PMC54770.1"/>
    </source>
</evidence>
<evidence type="ECO:0000256" key="5">
    <source>
        <dbReference type="ARBA" id="ARBA00022741"/>
    </source>
</evidence>
<keyword evidence="6 11" id="KW-0680">Restriction system</keyword>
<evidence type="ECO:0000256" key="7">
    <source>
        <dbReference type="ARBA" id="ARBA00022759"/>
    </source>
</evidence>
<dbReference type="CDD" id="cd18800">
    <property type="entry name" value="SF2_C_EcoR124I-like"/>
    <property type="match status" value="1"/>
</dbReference>
<evidence type="ECO:0000256" key="2">
    <source>
        <dbReference type="ARBA" id="ARBA00008598"/>
    </source>
</evidence>
<dbReference type="InterPro" id="IPR055180">
    <property type="entry name" value="HsdR_RecA-like_helicase_dom_2"/>
</dbReference>
<dbReference type="InterPro" id="IPR004473">
    <property type="entry name" value="Restrct_endonuc_typeI_HsdR"/>
</dbReference>
<evidence type="ECO:0000256" key="4">
    <source>
        <dbReference type="ARBA" id="ARBA00022722"/>
    </source>
</evidence>
<dbReference type="GO" id="GO:0005524">
    <property type="term" value="F:ATP binding"/>
    <property type="evidence" value="ECO:0007669"/>
    <property type="project" value="UniProtKB-KW"/>
</dbReference>
<dbReference type="Gene3D" id="3.90.1570.50">
    <property type="match status" value="2"/>
</dbReference>
<dbReference type="InterPro" id="IPR051268">
    <property type="entry name" value="Type-I_R_enzyme_R_subunit"/>
</dbReference>
<organism evidence="13 14">
    <name type="scientific">Gardnerella swidsinskii</name>
    <dbReference type="NCBI Taxonomy" id="2792979"/>
    <lineage>
        <taxon>Bacteria</taxon>
        <taxon>Bacillati</taxon>
        <taxon>Actinomycetota</taxon>
        <taxon>Actinomycetes</taxon>
        <taxon>Bifidobacteriales</taxon>
        <taxon>Bifidobacteriaceae</taxon>
        <taxon>Gardnerella</taxon>
    </lineage>
</organism>
<dbReference type="InterPro" id="IPR022625">
    <property type="entry name" value="TypeI_RM_Rsu_C"/>
</dbReference>
<evidence type="ECO:0000256" key="11">
    <source>
        <dbReference type="RuleBase" id="RU364115"/>
    </source>
</evidence>
<dbReference type="InterPro" id="IPR040980">
    <property type="entry name" value="SWI2_SNF2"/>
</dbReference>
<dbReference type="AlphaFoldDB" id="A0A9X7I989"/>
<gene>
    <name evidence="13" type="ORF">CJ213_01105</name>
</gene>
<evidence type="ECO:0000256" key="10">
    <source>
        <dbReference type="ARBA" id="ARBA00023125"/>
    </source>
</evidence>
<evidence type="ECO:0000256" key="9">
    <source>
        <dbReference type="ARBA" id="ARBA00022840"/>
    </source>
</evidence>
<feature type="domain" description="Helicase ATP-binding" evidence="12">
    <location>
        <begin position="314"/>
        <end position="484"/>
    </location>
</feature>
<dbReference type="PANTHER" id="PTHR30195">
    <property type="entry name" value="TYPE I SITE-SPECIFIC DEOXYRIBONUCLEASE PROTEIN SUBUNIT M AND R"/>
    <property type="match status" value="1"/>
</dbReference>
<name>A0A9X7I989_9BIFI</name>
<keyword evidence="9 11" id="KW-0067">ATP-binding</keyword>
<dbReference type="Pfam" id="PF04313">
    <property type="entry name" value="HSDR_N"/>
    <property type="match status" value="1"/>
</dbReference>
<dbReference type="Gene3D" id="1.20.58.2040">
    <property type="match status" value="1"/>
</dbReference>
<keyword evidence="7" id="KW-0255">Endonuclease</keyword>
<dbReference type="PANTHER" id="PTHR30195:SF16">
    <property type="entry name" value="TYPE I RESTRICTION ENZYME ENDONUCLEASE SUBUNIT"/>
    <property type="match status" value="1"/>
</dbReference>
<dbReference type="InterPro" id="IPR027417">
    <property type="entry name" value="P-loop_NTPase"/>
</dbReference>
<protein>
    <recommendedName>
        <fullName evidence="11">Type I restriction enzyme endonuclease subunit</fullName>
        <shortName evidence="11">R protein</shortName>
        <ecNumber evidence="11">3.1.21.3</ecNumber>
    </recommendedName>
</protein>
<dbReference type="NCBIfam" id="TIGR00348">
    <property type="entry name" value="hsdR"/>
    <property type="match status" value="1"/>
</dbReference>
<dbReference type="SMART" id="SM00487">
    <property type="entry name" value="DEXDc"/>
    <property type="match status" value="1"/>
</dbReference>
<keyword evidence="4" id="KW-0540">Nuclease</keyword>
<dbReference type="Gene3D" id="3.40.50.300">
    <property type="entry name" value="P-loop containing nucleotide triphosphate hydrolases"/>
    <property type="match status" value="2"/>
</dbReference>
<evidence type="ECO:0000256" key="1">
    <source>
        <dbReference type="ARBA" id="ARBA00000851"/>
    </source>
</evidence>
<dbReference type="Pfam" id="PF22679">
    <property type="entry name" value="T1R_D3-like"/>
    <property type="match status" value="1"/>
</dbReference>
<dbReference type="InterPro" id="IPR014001">
    <property type="entry name" value="Helicase_ATP-bd"/>
</dbReference>
<comment type="caution">
    <text evidence="13">The sequence shown here is derived from an EMBL/GenBank/DDBJ whole genome shotgun (WGS) entry which is preliminary data.</text>
</comment>
<evidence type="ECO:0000256" key="3">
    <source>
        <dbReference type="ARBA" id="ARBA00011296"/>
    </source>
</evidence>
<dbReference type="GO" id="GO:0009035">
    <property type="term" value="F:type I site-specific deoxyribonuclease activity"/>
    <property type="evidence" value="ECO:0007669"/>
    <property type="project" value="UniProtKB-EC"/>
</dbReference>
<evidence type="ECO:0000256" key="8">
    <source>
        <dbReference type="ARBA" id="ARBA00022801"/>
    </source>
</evidence>
<sequence>MKIILEDQDSTVMSMFTPKVSTSTSYQSEAQLEEEFINILQSQGYEYAHIHNEKDLIANLRVQIEKLNNYHFLDSEWNRFFSSCIANDAEGIAEKTEKIQKGSTKQSFVCDDGETKNICLLDKENIHNNILQVINQYSVNTNESNPNSPSYSNRYDVTILVNGLPMVHIELKRRGIPIREAFNQIQRYQRDSFWAESGLFKYVQIFVISNGTHTKYYSNSTRIDARKQVDSKISNANTSINNFEFTINWSDAKNNVISDLCDFTQTFFARNTILNILTKYCVFTKDKKLMVMRPYQITAAERIVNRIKYADNYNKYGSIEGGGYIWHTTGSGKTLTSFKTALLVNELKNASGGNLIDKVLFVVDRKDLDYQTIVEYDNFKPGCANSNTSTSILAEQLSDNSEKSRLIVTTIQKLTRFINSNPTHEVYSKHIVFIFDECHRSQFGDMHSNIENHFNKSLMFGFTGTPIFEENAFGPDTAHLFTTEQTFGSRLHSYTIIDAINNKSVLPFRVEYVSTVKTSSVLEKKTDELVTDIRRREVITNHKRIHNITEYILNNFSRKTYRNEKNYNHKIIVNVEELAKSKSGKSAEYKSNNTKVETIKENTIVSGFNSIFAVSDIELAKLYYTEFKKQQEKLPQDERLKVVTIFSYSPNEKYSDSTDARSMGDYVLGEENPESTANLDENSREFLQNAINDYNQMFGMHYDTSNSEFQSYYKDVSMRMKNKEIDILIVVNMFLTGFDAKTLNTLWVDKNLRMHGLIQAFSRTNRTLNSIKTFGNIVCFRDLHNQVNKAISLFGDKDAQGIVLCPTFNELYYGYTDSNGKHYLGYFDLINTLKDDYPLNNLRLEGEPRQKEFVILLGKILRAQNMLRAFDEYGGKEIVSERDMQNYLSEYQDLREEWKRKEDEAADIVDDVVFEMELVQQVEVNIDYILALVNKYKNNHCNTREQKLDIEKAIGSSTKLRSKKELIKQFIEQLDGSIYGLELSNSNTKNVENIDINEEWNNFVDKQFKTDLASLINKENLNKTKTYDVIRDAFNDGELKTFGTGIDSTLPAISRFGEAGKRRRIIEKRVTEALKTLFAKYFGVYNPLANKNTLDDSHID</sequence>
<dbReference type="Proteomes" id="UP000235293">
    <property type="component" value="Unassembled WGS sequence"/>
</dbReference>
<keyword evidence="8 11" id="KW-0378">Hydrolase</keyword>
<dbReference type="Pfam" id="PF18766">
    <property type="entry name" value="SWI2_SNF2"/>
    <property type="match status" value="1"/>
</dbReference>
<comment type="similarity">
    <text evidence="2 11">Belongs to the HsdR family.</text>
</comment>
<dbReference type="EMBL" id="PNGY01000001">
    <property type="protein sequence ID" value="PMC54770.1"/>
    <property type="molecule type" value="Genomic_DNA"/>
</dbReference>
<evidence type="ECO:0000313" key="14">
    <source>
        <dbReference type="Proteomes" id="UP000235293"/>
    </source>
</evidence>
<dbReference type="PROSITE" id="PS51192">
    <property type="entry name" value="HELICASE_ATP_BIND_1"/>
    <property type="match status" value="1"/>
</dbReference>
<dbReference type="SUPFAM" id="SSF52540">
    <property type="entry name" value="P-loop containing nucleoside triphosphate hydrolases"/>
    <property type="match status" value="1"/>
</dbReference>
<accession>A0A9X7I989</accession>
<dbReference type="InterPro" id="IPR007409">
    <property type="entry name" value="Restrct_endonuc_type1_HsdR_N"/>
</dbReference>
<reference evidence="13 14" key="1">
    <citation type="submission" date="2017-09" db="EMBL/GenBank/DDBJ databases">
        <title>Bacterial strain isolated from the female urinary microbiota.</title>
        <authorList>
            <person name="Thomas-White K."/>
            <person name="Kumar N."/>
            <person name="Forster S."/>
            <person name="Putonti C."/>
            <person name="Lawley T."/>
            <person name="Wolfe A.J."/>
        </authorList>
    </citation>
    <scope>NUCLEOTIDE SEQUENCE [LARGE SCALE GENOMIC DNA]</scope>
    <source>
        <strain evidence="13 14">UMB0411</strain>
    </source>
</reference>
<proteinExistence type="inferred from homology"/>
<dbReference type="CDD" id="cd22332">
    <property type="entry name" value="HsdR_N"/>
    <property type="match status" value="1"/>
</dbReference>
<keyword evidence="13" id="KW-0347">Helicase</keyword>
<dbReference type="GO" id="GO:0003677">
    <property type="term" value="F:DNA binding"/>
    <property type="evidence" value="ECO:0007669"/>
    <property type="project" value="UniProtKB-KW"/>
</dbReference>
<dbReference type="EC" id="3.1.21.3" evidence="11"/>
<evidence type="ECO:0000256" key="6">
    <source>
        <dbReference type="ARBA" id="ARBA00022747"/>
    </source>
</evidence>
<keyword evidence="5 11" id="KW-0547">Nucleotide-binding</keyword>
<comment type="function">
    <text evidence="11">Subunit R is required for both nuclease and ATPase activities, but not for modification.</text>
</comment>
<dbReference type="Pfam" id="PF12008">
    <property type="entry name" value="EcoR124_C"/>
    <property type="match status" value="1"/>
</dbReference>